<dbReference type="SUPFAM" id="SSF159501">
    <property type="entry name" value="EreA/ChaN-like"/>
    <property type="match status" value="1"/>
</dbReference>
<sequence>MRSVFMKKFVFILLTTVLILNIFADKLYDTRTGRYIDLDEARKIIKKFDVIYVGEIHDQKPYHDAQLNIIRLLSDENISVGMEYFNRRYNNVLKDYFQYNRFSNDEFLTRSNYYKTWGFDLSLYQDIFDELYKDNIPGFGINLDRSIVSKVARGGLETLSTEERIQLPYLHLNDFPAHKKYIKEVFTHMGMKMRFSPEMFNNFYTAQTIWEDTMAHSVWARMKENPKEKIVVLVGQGHLVYRFGIPERVKMRKKHAYCTIIPVYKDELSKENMSVKYADYLYVLDAVKSEK</sequence>
<organism evidence="2 3">
    <name type="scientific">Muiribacterium halophilum</name>
    <dbReference type="NCBI Taxonomy" id="2053465"/>
    <lineage>
        <taxon>Bacteria</taxon>
        <taxon>Candidatus Muiribacteriota</taxon>
        <taxon>Candidatus Muiribacteriia</taxon>
        <taxon>Candidatus Muiribacteriales</taxon>
        <taxon>Candidatus Muiribacteriaceae</taxon>
        <taxon>Candidatus Muiribacterium</taxon>
    </lineage>
</organism>
<protein>
    <recommendedName>
        <fullName evidence="1">Haem-binding uptake Tiki superfamily ChaN domain-containing protein</fullName>
    </recommendedName>
</protein>
<dbReference type="Pfam" id="PF04187">
    <property type="entry name" value="Cofac_haem_bdg"/>
    <property type="match status" value="1"/>
</dbReference>
<feature type="domain" description="Haem-binding uptake Tiki superfamily ChaN" evidence="1">
    <location>
        <begin position="45"/>
        <end position="249"/>
    </location>
</feature>
<dbReference type="InterPro" id="IPR007314">
    <property type="entry name" value="Cofac_haem-bd_dom"/>
</dbReference>
<proteinExistence type="predicted"/>
<evidence type="ECO:0000313" key="3">
    <source>
        <dbReference type="Proteomes" id="UP000234857"/>
    </source>
</evidence>
<gene>
    <name evidence="2" type="ORF">C0601_12460</name>
</gene>
<evidence type="ECO:0000259" key="1">
    <source>
        <dbReference type="Pfam" id="PF04187"/>
    </source>
</evidence>
<dbReference type="Proteomes" id="UP000234857">
    <property type="component" value="Unassembled WGS sequence"/>
</dbReference>
<evidence type="ECO:0000313" key="2">
    <source>
        <dbReference type="EMBL" id="PLX15637.1"/>
    </source>
</evidence>
<comment type="caution">
    <text evidence="2">The sequence shown here is derived from an EMBL/GenBank/DDBJ whole genome shotgun (WGS) entry which is preliminary data.</text>
</comment>
<dbReference type="Gene3D" id="3.40.50.11550">
    <property type="match status" value="1"/>
</dbReference>
<name>A0A2N5ZAE4_MUIH1</name>
<dbReference type="AlphaFoldDB" id="A0A2N5ZAE4"/>
<dbReference type="EMBL" id="PKTG01000133">
    <property type="protein sequence ID" value="PLX15637.1"/>
    <property type="molecule type" value="Genomic_DNA"/>
</dbReference>
<accession>A0A2N5ZAE4</accession>
<dbReference type="CDD" id="cd14727">
    <property type="entry name" value="ChanN-like"/>
    <property type="match status" value="1"/>
</dbReference>
<reference evidence="2 3" key="1">
    <citation type="submission" date="2017-11" db="EMBL/GenBank/DDBJ databases">
        <title>Genome-resolved metagenomics identifies genetic mobility, metabolic interactions, and unexpected diversity in perchlorate-reducing communities.</title>
        <authorList>
            <person name="Barnum T.P."/>
            <person name="Figueroa I.A."/>
            <person name="Carlstrom C.I."/>
            <person name="Lucas L.N."/>
            <person name="Engelbrektson A.L."/>
            <person name="Coates J.D."/>
        </authorList>
    </citation>
    <scope>NUCLEOTIDE SEQUENCE [LARGE SCALE GENOMIC DNA]</scope>
    <source>
        <strain evidence="2">BM706</strain>
    </source>
</reference>